<dbReference type="RefSeq" id="WP_097107535.1">
    <property type="nucleotide sequence ID" value="NZ_OCPC01000002.1"/>
</dbReference>
<gene>
    <name evidence="2" type="ORF">SAMN05877838_2080</name>
</gene>
<evidence type="ECO:0000313" key="3">
    <source>
        <dbReference type="Proteomes" id="UP000219465"/>
    </source>
</evidence>
<name>A0A286IAZ9_9HYPH</name>
<dbReference type="AlphaFoldDB" id="A0A286IAZ9"/>
<organism evidence="2 3">
    <name type="scientific">Hoeflea halophila</name>
    <dbReference type="NCBI Taxonomy" id="714899"/>
    <lineage>
        <taxon>Bacteria</taxon>
        <taxon>Pseudomonadati</taxon>
        <taxon>Pseudomonadota</taxon>
        <taxon>Alphaproteobacteria</taxon>
        <taxon>Hyphomicrobiales</taxon>
        <taxon>Rhizobiaceae</taxon>
        <taxon>Hoeflea</taxon>
    </lineage>
</organism>
<dbReference type="Proteomes" id="UP000219465">
    <property type="component" value="Unassembled WGS sequence"/>
</dbReference>
<reference evidence="3" key="1">
    <citation type="submission" date="2017-08" db="EMBL/GenBank/DDBJ databases">
        <authorList>
            <person name="Varghese N."/>
            <person name="Submissions S."/>
        </authorList>
    </citation>
    <scope>NUCLEOTIDE SEQUENCE [LARGE SCALE GENOMIC DNA]</scope>
    <source>
        <strain evidence="3">KCTC 23107</strain>
    </source>
</reference>
<accession>A0A286IAZ9</accession>
<protein>
    <submittedName>
        <fullName evidence="2">Uncharacterized protein</fullName>
    </submittedName>
</protein>
<dbReference type="EMBL" id="OCPC01000002">
    <property type="protein sequence ID" value="SOE17187.1"/>
    <property type="molecule type" value="Genomic_DNA"/>
</dbReference>
<feature type="region of interest" description="Disordered" evidence="1">
    <location>
        <begin position="1"/>
        <end position="67"/>
    </location>
</feature>
<feature type="compositionally biased region" description="Basic and acidic residues" evidence="1">
    <location>
        <begin position="10"/>
        <end position="44"/>
    </location>
</feature>
<evidence type="ECO:0000256" key="1">
    <source>
        <dbReference type="SAM" id="MobiDB-lite"/>
    </source>
</evidence>
<keyword evidence="3" id="KW-1185">Reference proteome</keyword>
<proteinExistence type="predicted"/>
<evidence type="ECO:0000313" key="2">
    <source>
        <dbReference type="EMBL" id="SOE17187.1"/>
    </source>
</evidence>
<sequence>MTEKPASGPKETKDQSNRRSGAENMPPEDRLPAAEDPEAGKDAAGEDPNETEQNSLAGIGRKKMHRR</sequence>